<evidence type="ECO:0000313" key="6">
    <source>
        <dbReference type="Proteomes" id="UP000518752"/>
    </source>
</evidence>
<accession>A0A8H5HHI2</accession>
<gene>
    <name evidence="5" type="ORF">D9757_008410</name>
</gene>
<dbReference type="Pfam" id="PF01494">
    <property type="entry name" value="FAD_binding_3"/>
    <property type="match status" value="1"/>
</dbReference>
<reference evidence="5 6" key="1">
    <citation type="journal article" date="2020" name="ISME J.">
        <title>Uncovering the hidden diversity of litter-decomposition mechanisms in mushroom-forming fungi.</title>
        <authorList>
            <person name="Floudas D."/>
            <person name="Bentzer J."/>
            <person name="Ahren D."/>
            <person name="Johansson T."/>
            <person name="Persson P."/>
            <person name="Tunlid A."/>
        </authorList>
    </citation>
    <scope>NUCLEOTIDE SEQUENCE [LARGE SCALE GENOMIC DNA]</scope>
    <source>
        <strain evidence="5 6">CBS 406.79</strain>
    </source>
</reference>
<dbReference type="AlphaFoldDB" id="A0A8H5HHI2"/>
<organism evidence="5 6">
    <name type="scientific">Collybiopsis confluens</name>
    <dbReference type="NCBI Taxonomy" id="2823264"/>
    <lineage>
        <taxon>Eukaryota</taxon>
        <taxon>Fungi</taxon>
        <taxon>Dikarya</taxon>
        <taxon>Basidiomycota</taxon>
        <taxon>Agaricomycotina</taxon>
        <taxon>Agaricomycetes</taxon>
        <taxon>Agaricomycetidae</taxon>
        <taxon>Agaricales</taxon>
        <taxon>Marasmiineae</taxon>
        <taxon>Omphalotaceae</taxon>
        <taxon>Collybiopsis</taxon>
    </lineage>
</organism>
<name>A0A8H5HHI2_9AGAR</name>
<dbReference type="GO" id="GO:0071949">
    <property type="term" value="F:FAD binding"/>
    <property type="evidence" value="ECO:0007669"/>
    <property type="project" value="InterPro"/>
</dbReference>
<feature type="domain" description="FAD-binding" evidence="4">
    <location>
        <begin position="39"/>
        <end position="198"/>
    </location>
</feature>
<dbReference type="PANTHER" id="PTHR46720">
    <property type="entry name" value="HYDROXYLASE, PUTATIVE (AFU_ORTHOLOGUE AFUA_3G01460)-RELATED"/>
    <property type="match status" value="1"/>
</dbReference>
<dbReference type="OrthoDB" id="417877at2759"/>
<keyword evidence="2" id="KW-0274">FAD</keyword>
<dbReference type="Gene3D" id="3.50.50.60">
    <property type="entry name" value="FAD/NAD(P)-binding domain"/>
    <property type="match status" value="1"/>
</dbReference>
<evidence type="ECO:0000256" key="3">
    <source>
        <dbReference type="ARBA" id="ARBA00023002"/>
    </source>
</evidence>
<proteinExistence type="predicted"/>
<sequence>MAWLGGGSRKNPISVLIHGVPHRVEISDRDNVTVDLTFGGGIGGLTSAVALKHCSSIEIDLYEQATHITEIGAGITVWPRTWEVLKSLGLEQDLLALLPEGHSDEPKLAFEYRLSDRKEGFTFHKVYARGGALCFHRQEILAALLKHVPESCRIHLSHRLSRYSEETDNVKLWFENGKEATCDLLVAADGIRSVVRDSSTSIASKGLFYTGSQCFRGLIPKEKLEKLYPDHRALYSPINYCGKNQHIIVYPISGGKIINVVAFFTRLEEEGRQWEGPGINSATTEDALGQFSGWEDEVVQLLGCIETPTRWAIQDLYPLQTYASRRVALVGTENFPFIIIMAITYIITGEKGAGAGQAIEDGYILGQLFLNRKSEKWEHVLQAYNFVRQPFVNMIKNMTRIQGLHYELNSPGLDDVTNVGQELSPEQISLLRSGLTENRSWWEADAEEELRRAIEVVRTEN</sequence>
<keyword evidence="6" id="KW-1185">Reference proteome</keyword>
<dbReference type="GO" id="GO:0016491">
    <property type="term" value="F:oxidoreductase activity"/>
    <property type="evidence" value="ECO:0007669"/>
    <property type="project" value="UniProtKB-KW"/>
</dbReference>
<dbReference type="InterPro" id="IPR036188">
    <property type="entry name" value="FAD/NAD-bd_sf"/>
</dbReference>
<dbReference type="InterPro" id="IPR051104">
    <property type="entry name" value="FAD_monoxygenase"/>
</dbReference>
<dbReference type="SUPFAM" id="SSF54373">
    <property type="entry name" value="FAD-linked reductases, C-terminal domain"/>
    <property type="match status" value="1"/>
</dbReference>
<evidence type="ECO:0000313" key="5">
    <source>
        <dbReference type="EMBL" id="KAF5383335.1"/>
    </source>
</evidence>
<evidence type="ECO:0000259" key="4">
    <source>
        <dbReference type="Pfam" id="PF01494"/>
    </source>
</evidence>
<keyword evidence="1" id="KW-0285">Flavoprotein</keyword>
<evidence type="ECO:0000256" key="2">
    <source>
        <dbReference type="ARBA" id="ARBA00022827"/>
    </source>
</evidence>
<evidence type="ECO:0000256" key="1">
    <source>
        <dbReference type="ARBA" id="ARBA00022630"/>
    </source>
</evidence>
<dbReference type="PANTHER" id="PTHR46720:SF3">
    <property type="entry name" value="FAD-BINDING DOMAIN-CONTAINING PROTEIN-RELATED"/>
    <property type="match status" value="1"/>
</dbReference>
<protein>
    <recommendedName>
        <fullName evidence="4">FAD-binding domain-containing protein</fullName>
    </recommendedName>
</protein>
<keyword evidence="3" id="KW-0560">Oxidoreductase</keyword>
<dbReference type="Proteomes" id="UP000518752">
    <property type="component" value="Unassembled WGS sequence"/>
</dbReference>
<comment type="caution">
    <text evidence="5">The sequence shown here is derived from an EMBL/GenBank/DDBJ whole genome shotgun (WGS) entry which is preliminary data.</text>
</comment>
<dbReference type="SUPFAM" id="SSF51905">
    <property type="entry name" value="FAD/NAD(P)-binding domain"/>
    <property type="match status" value="1"/>
</dbReference>
<dbReference type="GO" id="GO:0044550">
    <property type="term" value="P:secondary metabolite biosynthetic process"/>
    <property type="evidence" value="ECO:0007669"/>
    <property type="project" value="TreeGrafter"/>
</dbReference>
<dbReference type="EMBL" id="JAACJN010000048">
    <property type="protein sequence ID" value="KAF5383335.1"/>
    <property type="molecule type" value="Genomic_DNA"/>
</dbReference>
<dbReference type="InterPro" id="IPR002938">
    <property type="entry name" value="FAD-bd"/>
</dbReference>